<dbReference type="EMBL" id="DVFW01000042">
    <property type="protein sequence ID" value="HIQ81156.1"/>
    <property type="molecule type" value="Genomic_DNA"/>
</dbReference>
<dbReference type="Gene3D" id="3.40.50.300">
    <property type="entry name" value="P-loop containing nucleotide triphosphate hydrolases"/>
    <property type="match status" value="1"/>
</dbReference>
<reference evidence="1" key="2">
    <citation type="journal article" date="2021" name="PeerJ">
        <title>Extensive microbial diversity within the chicken gut microbiome revealed by metagenomics and culture.</title>
        <authorList>
            <person name="Gilroy R."/>
            <person name="Ravi A."/>
            <person name="Getino M."/>
            <person name="Pursley I."/>
            <person name="Horton D.L."/>
            <person name="Alikhan N.F."/>
            <person name="Baker D."/>
            <person name="Gharbi K."/>
            <person name="Hall N."/>
            <person name="Watson M."/>
            <person name="Adriaenssens E.M."/>
            <person name="Foster-Nyarko E."/>
            <person name="Jarju S."/>
            <person name="Secka A."/>
            <person name="Antonio M."/>
            <person name="Oren A."/>
            <person name="Chaudhuri R.R."/>
            <person name="La Ragione R."/>
            <person name="Hildebrand F."/>
            <person name="Pallen M.J."/>
        </authorList>
    </citation>
    <scope>NUCLEOTIDE SEQUENCE</scope>
    <source>
        <strain evidence="1">ChiSjej1B19-3389</strain>
    </source>
</reference>
<dbReference type="PANTHER" id="PTHR11669:SF8">
    <property type="entry name" value="DNA POLYMERASE III SUBUNIT DELTA"/>
    <property type="match status" value="1"/>
</dbReference>
<reference evidence="1" key="1">
    <citation type="submission" date="2020-10" db="EMBL/GenBank/DDBJ databases">
        <authorList>
            <person name="Gilroy R."/>
        </authorList>
    </citation>
    <scope>NUCLEOTIDE SEQUENCE</scope>
    <source>
        <strain evidence="1">ChiSjej1B19-3389</strain>
    </source>
</reference>
<evidence type="ECO:0000313" key="1">
    <source>
        <dbReference type="EMBL" id="HIQ81156.1"/>
    </source>
</evidence>
<protein>
    <submittedName>
        <fullName evidence="1">ATP-binding protein</fullName>
    </submittedName>
</protein>
<keyword evidence="1" id="KW-0547">Nucleotide-binding</keyword>
<keyword evidence="1" id="KW-0067">ATP-binding</keyword>
<dbReference type="Proteomes" id="UP000886787">
    <property type="component" value="Unassembled WGS sequence"/>
</dbReference>
<dbReference type="InterPro" id="IPR050238">
    <property type="entry name" value="DNA_Rep/Repair_Clamp_Loader"/>
</dbReference>
<organism evidence="1 2">
    <name type="scientific">Candidatus Scatavimonas merdigallinarum</name>
    <dbReference type="NCBI Taxonomy" id="2840914"/>
    <lineage>
        <taxon>Bacteria</taxon>
        <taxon>Bacillati</taxon>
        <taxon>Bacillota</taxon>
        <taxon>Clostridia</taxon>
        <taxon>Eubacteriales</taxon>
        <taxon>Oscillospiraceae</taxon>
        <taxon>Oscillospiraceae incertae sedis</taxon>
        <taxon>Candidatus Scatavimonas</taxon>
    </lineage>
</organism>
<proteinExistence type="predicted"/>
<accession>A0A9D1CUW7</accession>
<dbReference type="GO" id="GO:0006261">
    <property type="term" value="P:DNA-templated DNA replication"/>
    <property type="evidence" value="ECO:0007669"/>
    <property type="project" value="TreeGrafter"/>
</dbReference>
<evidence type="ECO:0000313" key="2">
    <source>
        <dbReference type="Proteomes" id="UP000886787"/>
    </source>
</evidence>
<gene>
    <name evidence="1" type="ORF">IAD32_07755</name>
</gene>
<sequence length="290" mass="31602">MPAASSETFSLPEELLALLEHSCLPHAVVLECRDKQAALDTALYLSRWAVCTGKEKPCGVCNACIKAVKNSHPDIYTAQTAGKTRAIPVDEIRKICMDAYIVPNEAPVKVYLLFDTDNMQQGAQNAFLKVLEEPPQNILFILTCENAENLLPTIRSRATVFHLSSTSSGQIQDIPAEQKAYALALQICQALYTGGEMRLLELTGALSDKAFAADVLAQLTLLLRGALVCSVTGNTQAAPQEAALCAHIRKQGLLNLLNVISTAQAKLIRNVNMALFCTWLCAAFRQEKNR</sequence>
<dbReference type="AlphaFoldDB" id="A0A9D1CUW7"/>
<dbReference type="PANTHER" id="PTHR11669">
    <property type="entry name" value="REPLICATION FACTOR C / DNA POLYMERASE III GAMMA-TAU SUBUNIT"/>
    <property type="match status" value="1"/>
</dbReference>
<name>A0A9D1CUW7_9FIRM</name>
<dbReference type="InterPro" id="IPR027417">
    <property type="entry name" value="P-loop_NTPase"/>
</dbReference>
<dbReference type="GO" id="GO:0005524">
    <property type="term" value="F:ATP binding"/>
    <property type="evidence" value="ECO:0007669"/>
    <property type="project" value="UniProtKB-KW"/>
</dbReference>
<dbReference type="SUPFAM" id="SSF52540">
    <property type="entry name" value="P-loop containing nucleoside triphosphate hydrolases"/>
    <property type="match status" value="1"/>
</dbReference>
<dbReference type="Pfam" id="PF13177">
    <property type="entry name" value="DNA_pol3_delta2"/>
    <property type="match status" value="1"/>
</dbReference>
<comment type="caution">
    <text evidence="1">The sequence shown here is derived from an EMBL/GenBank/DDBJ whole genome shotgun (WGS) entry which is preliminary data.</text>
</comment>